<feature type="domain" description="Carbohydrate esterase 2 N-terminal" evidence="4">
    <location>
        <begin position="39"/>
        <end position="145"/>
    </location>
</feature>
<dbReference type="InterPro" id="IPR040794">
    <property type="entry name" value="CE2_N"/>
</dbReference>
<dbReference type="InterPro" id="IPR036514">
    <property type="entry name" value="SGNH_hydro_sf"/>
</dbReference>
<evidence type="ECO:0000313" key="5">
    <source>
        <dbReference type="EMBL" id="SEA09250.1"/>
    </source>
</evidence>
<gene>
    <name evidence="5" type="ORF">SAMN05216462_0595</name>
</gene>
<dbReference type="Pfam" id="PF13472">
    <property type="entry name" value="Lipase_GDSL_2"/>
    <property type="match status" value="1"/>
</dbReference>
<dbReference type="Gene3D" id="3.40.50.1110">
    <property type="entry name" value="SGNH hydrolase"/>
    <property type="match status" value="1"/>
</dbReference>
<dbReference type="Pfam" id="PF17996">
    <property type="entry name" value="CE2_N"/>
    <property type="match status" value="1"/>
</dbReference>
<keyword evidence="2" id="KW-0732">Signal</keyword>
<feature type="coiled-coil region" evidence="1">
    <location>
        <begin position="304"/>
        <end position="331"/>
    </location>
</feature>
<dbReference type="PANTHER" id="PTHR37834:SF2">
    <property type="entry name" value="ESTERASE, SGNH HYDROLASE-TYPE"/>
    <property type="match status" value="1"/>
</dbReference>
<protein>
    <submittedName>
        <fullName evidence="5">GDSL-like Lipase/Acylhydrolase family protein</fullName>
    </submittedName>
</protein>
<dbReference type="Proteomes" id="UP000182257">
    <property type="component" value="Unassembled WGS sequence"/>
</dbReference>
<evidence type="ECO:0000259" key="3">
    <source>
        <dbReference type="Pfam" id="PF13472"/>
    </source>
</evidence>
<proteinExistence type="predicted"/>
<dbReference type="GO" id="GO:0052689">
    <property type="term" value="F:carboxylic ester hydrolase activity"/>
    <property type="evidence" value="ECO:0007669"/>
    <property type="project" value="InterPro"/>
</dbReference>
<keyword evidence="1" id="KW-0175">Coiled coil</keyword>
<dbReference type="Gene3D" id="2.60.120.260">
    <property type="entry name" value="Galactose-binding domain-like"/>
    <property type="match status" value="1"/>
</dbReference>
<dbReference type="CDD" id="cd01831">
    <property type="entry name" value="Endoglucanase_E_like"/>
    <property type="match status" value="1"/>
</dbReference>
<feature type="signal peptide" evidence="2">
    <location>
        <begin position="1"/>
        <end position="19"/>
    </location>
</feature>
<sequence>MKKLFLIASVAMLCQQLMAIKTMPIQGEVIKPTDAHIQYAGRISFTNPERPAFNFPGVQIVAAFEGTSLRMLAKPQSGYFVAQIDKSEPFKVAFRGERDSLVTLATALPDSVHTVKLMYVIEGYEFFPEFWGFVLDKGKKLVDAPALPSRKIEFIGNSITCGYGNEGLKKEEHFDYATENHYYSYASITARNLNAQHWVVARSGIGAYRNYDGPKTGNPESNMLVQYEYVGYAWKPELRHEATFLREKWDFGRYQPDVICINLGTNDTSTNNYDLKLLKQNYKKLLQMVRLHNPKAKIVFLSGSMLYNKELQQVKQLLDEVTAEAKKAGDNEVYRFDMAPIAGDEWYGNDWHPNVYQDEKMAGELTAYLRSLMGWF</sequence>
<keyword evidence="5" id="KW-0378">Hydrolase</keyword>
<dbReference type="InterPro" id="IPR052762">
    <property type="entry name" value="PCW_deacetylase/CE"/>
</dbReference>
<dbReference type="RefSeq" id="WP_074760169.1">
    <property type="nucleotide sequence ID" value="NZ_FNRF01000001.1"/>
</dbReference>
<reference evidence="5 6" key="1">
    <citation type="submission" date="2016-10" db="EMBL/GenBank/DDBJ databases">
        <authorList>
            <person name="de Groot N.N."/>
        </authorList>
    </citation>
    <scope>NUCLEOTIDE SEQUENCE [LARGE SCALE GENOMIC DNA]</scope>
    <source>
        <strain evidence="5 6">D31d</strain>
    </source>
</reference>
<evidence type="ECO:0000256" key="2">
    <source>
        <dbReference type="SAM" id="SignalP"/>
    </source>
</evidence>
<dbReference type="SUPFAM" id="SSF52266">
    <property type="entry name" value="SGNH hydrolase"/>
    <property type="match status" value="1"/>
</dbReference>
<organism evidence="5 6">
    <name type="scientific">Xylanibacter ruminicola</name>
    <name type="common">Prevotella ruminicola</name>
    <dbReference type="NCBI Taxonomy" id="839"/>
    <lineage>
        <taxon>Bacteria</taxon>
        <taxon>Pseudomonadati</taxon>
        <taxon>Bacteroidota</taxon>
        <taxon>Bacteroidia</taxon>
        <taxon>Bacteroidales</taxon>
        <taxon>Prevotellaceae</taxon>
        <taxon>Xylanibacter</taxon>
    </lineage>
</organism>
<dbReference type="PANTHER" id="PTHR37834">
    <property type="entry name" value="GDSL-LIKE LIPASE/ACYLHYDROLASE DOMAIN PROTEIN (AFU_ORTHOLOGUE AFUA_2G00620)"/>
    <property type="match status" value="1"/>
</dbReference>
<dbReference type="InterPro" id="IPR013830">
    <property type="entry name" value="SGNH_hydro"/>
</dbReference>
<evidence type="ECO:0000259" key="4">
    <source>
        <dbReference type="Pfam" id="PF17996"/>
    </source>
</evidence>
<feature type="domain" description="SGNH hydrolase-type esterase" evidence="3">
    <location>
        <begin position="154"/>
        <end position="354"/>
    </location>
</feature>
<name>A0A1H3YCC8_XYLRU</name>
<evidence type="ECO:0000313" key="6">
    <source>
        <dbReference type="Proteomes" id="UP000182257"/>
    </source>
</evidence>
<feature type="chain" id="PRO_5010384328" evidence="2">
    <location>
        <begin position="20"/>
        <end position="376"/>
    </location>
</feature>
<evidence type="ECO:0000256" key="1">
    <source>
        <dbReference type="SAM" id="Coils"/>
    </source>
</evidence>
<dbReference type="EMBL" id="FNRF01000001">
    <property type="protein sequence ID" value="SEA09250.1"/>
    <property type="molecule type" value="Genomic_DNA"/>
</dbReference>
<accession>A0A1H3YCC8</accession>
<dbReference type="OrthoDB" id="9801375at2"/>
<dbReference type="AlphaFoldDB" id="A0A1H3YCC8"/>
<dbReference type="InterPro" id="IPR037461">
    <property type="entry name" value="CtCE2-like_dom"/>
</dbReference>